<gene>
    <name evidence="1" type="ORF">KME25_29080</name>
</gene>
<dbReference type="Proteomes" id="UP000753908">
    <property type="component" value="Unassembled WGS sequence"/>
</dbReference>
<dbReference type="EMBL" id="JAHHIF010000062">
    <property type="protein sequence ID" value="MBW4548460.1"/>
    <property type="molecule type" value="Genomic_DNA"/>
</dbReference>
<dbReference type="AlphaFoldDB" id="A0A951UCP6"/>
<proteinExistence type="predicted"/>
<accession>A0A951UCP6</accession>
<reference evidence="1" key="2">
    <citation type="journal article" date="2022" name="Microbiol. Resour. Announc.">
        <title>Metagenome Sequencing to Explore Phylogenomics of Terrestrial Cyanobacteria.</title>
        <authorList>
            <person name="Ward R.D."/>
            <person name="Stajich J.E."/>
            <person name="Johansen J.R."/>
            <person name="Huntemann M."/>
            <person name="Clum A."/>
            <person name="Foster B."/>
            <person name="Foster B."/>
            <person name="Roux S."/>
            <person name="Palaniappan K."/>
            <person name="Varghese N."/>
            <person name="Mukherjee S."/>
            <person name="Reddy T.B.K."/>
            <person name="Daum C."/>
            <person name="Copeland A."/>
            <person name="Chen I.A."/>
            <person name="Ivanova N.N."/>
            <person name="Kyrpides N.C."/>
            <person name="Shapiro N."/>
            <person name="Eloe-Fadrosh E.A."/>
            <person name="Pietrasiak N."/>
        </authorList>
    </citation>
    <scope>NUCLEOTIDE SEQUENCE</scope>
    <source>
        <strain evidence="1">CPER-KK1</strain>
    </source>
</reference>
<comment type="caution">
    <text evidence="1">The sequence shown here is derived from an EMBL/GenBank/DDBJ whole genome shotgun (WGS) entry which is preliminary data.</text>
</comment>
<evidence type="ECO:0000313" key="2">
    <source>
        <dbReference type="Proteomes" id="UP000753908"/>
    </source>
</evidence>
<organism evidence="1 2">
    <name type="scientific">Symplocastrum torsivum CPER-KK1</name>
    <dbReference type="NCBI Taxonomy" id="450513"/>
    <lineage>
        <taxon>Bacteria</taxon>
        <taxon>Bacillati</taxon>
        <taxon>Cyanobacteriota</taxon>
        <taxon>Cyanophyceae</taxon>
        <taxon>Oscillatoriophycideae</taxon>
        <taxon>Oscillatoriales</taxon>
        <taxon>Microcoleaceae</taxon>
        <taxon>Symplocastrum</taxon>
    </lineage>
</organism>
<evidence type="ECO:0000313" key="1">
    <source>
        <dbReference type="EMBL" id="MBW4548460.1"/>
    </source>
</evidence>
<protein>
    <submittedName>
        <fullName evidence="1">Uncharacterized protein</fullName>
    </submittedName>
</protein>
<reference evidence="1" key="1">
    <citation type="submission" date="2021-05" db="EMBL/GenBank/DDBJ databases">
        <authorList>
            <person name="Pietrasiak N."/>
            <person name="Ward R."/>
            <person name="Stajich J.E."/>
            <person name="Kurbessoian T."/>
        </authorList>
    </citation>
    <scope>NUCLEOTIDE SEQUENCE</scope>
    <source>
        <strain evidence="1">CPER-KK1</strain>
    </source>
</reference>
<sequence length="125" mass="14390">MTNMISDDKSCYAYTRRGVKPTAKWRLAMTGQQIVLTKEEGSPQHPPKFSVGDEVIWAYVKAHDYGMIVDRLWTTGTVHKVTGWHYLVGLHPNSFSYSFCQKDWAYEQDLELLGEFNKLEGKSLE</sequence>
<name>A0A951UCP6_9CYAN</name>